<evidence type="ECO:0000313" key="4">
    <source>
        <dbReference type="Proteomes" id="UP001162483"/>
    </source>
</evidence>
<dbReference type="Proteomes" id="UP001162483">
    <property type="component" value="Unassembled WGS sequence"/>
</dbReference>
<accession>A0ABN9CIV6</accession>
<keyword evidence="1" id="KW-0175">Coiled coil</keyword>
<evidence type="ECO:0000256" key="1">
    <source>
        <dbReference type="SAM" id="Coils"/>
    </source>
</evidence>
<evidence type="ECO:0008006" key="5">
    <source>
        <dbReference type="Google" id="ProtNLM"/>
    </source>
</evidence>
<dbReference type="PANTHER" id="PTHR47899:SF1">
    <property type="entry name" value="COILED-COIL DOMAIN-CONTAINING PROTEIN 171"/>
    <property type="match status" value="1"/>
</dbReference>
<feature type="region of interest" description="Disordered" evidence="2">
    <location>
        <begin position="509"/>
        <end position="531"/>
    </location>
</feature>
<dbReference type="InterPro" id="IPR038820">
    <property type="entry name" value="CCDC171"/>
</dbReference>
<dbReference type="PANTHER" id="PTHR47899">
    <property type="entry name" value="COILED-COIL DOMAIN-CONTAINING PROTEIN 171"/>
    <property type="match status" value="1"/>
</dbReference>
<gene>
    <name evidence="3" type="ORF">SPARVUS_LOCUS5115816</name>
</gene>
<proteinExistence type="predicted"/>
<feature type="coiled-coil region" evidence="1">
    <location>
        <begin position="2"/>
        <end position="78"/>
    </location>
</feature>
<evidence type="ECO:0000256" key="2">
    <source>
        <dbReference type="SAM" id="MobiDB-lite"/>
    </source>
</evidence>
<feature type="coiled-coil region" evidence="1">
    <location>
        <begin position="113"/>
        <end position="140"/>
    </location>
</feature>
<dbReference type="EMBL" id="CATNWA010010242">
    <property type="protein sequence ID" value="CAI9559590.1"/>
    <property type="molecule type" value="Genomic_DNA"/>
</dbReference>
<reference evidence="3" key="1">
    <citation type="submission" date="2023-05" db="EMBL/GenBank/DDBJ databases">
        <authorList>
            <person name="Stuckert A."/>
        </authorList>
    </citation>
    <scope>NUCLEOTIDE SEQUENCE</scope>
</reference>
<name>A0ABN9CIV6_9NEOB</name>
<feature type="coiled-coil region" evidence="1">
    <location>
        <begin position="565"/>
        <end position="617"/>
    </location>
</feature>
<keyword evidence="4" id="KW-1185">Reference proteome</keyword>
<organism evidence="3 4">
    <name type="scientific">Staurois parvus</name>
    <dbReference type="NCBI Taxonomy" id="386267"/>
    <lineage>
        <taxon>Eukaryota</taxon>
        <taxon>Metazoa</taxon>
        <taxon>Chordata</taxon>
        <taxon>Craniata</taxon>
        <taxon>Vertebrata</taxon>
        <taxon>Euteleostomi</taxon>
        <taxon>Amphibia</taxon>
        <taxon>Batrachia</taxon>
        <taxon>Anura</taxon>
        <taxon>Neobatrachia</taxon>
        <taxon>Ranoidea</taxon>
        <taxon>Ranidae</taxon>
        <taxon>Staurois</taxon>
    </lineage>
</organism>
<comment type="caution">
    <text evidence="3">The sequence shown here is derived from an EMBL/GenBank/DDBJ whole genome shotgun (WGS) entry which is preliminary data.</text>
</comment>
<protein>
    <recommendedName>
        <fullName evidence="5">Coiled-coil domain-containing protein 171</fullName>
    </recommendedName>
</protein>
<sequence>MIQSLHNNLQNARSEQTIAEKEIHHLSTKCAEKESEIARLQKEFGKAQDAWEKEARRVLEAESEIQKINRTFQKNKEETLTFLHNLYQRLVAGYVLIKQQECMLGNFTWPELCVVLQENVDTLISDLNKANEKVSHLEQVCKHKAVMIVDLQRNHENSLDKLAAQMKTQHCNWQTKTKDLEQHYSALLGEAREKAQKYQKIAEKLKGKASISEKTKDQMAMENVRIKNTLINTEKDHKSLLAACALMAGALCPLYNRSCLLAAQKTLLQEEFNSSVYIQKEIQNLVQALSEIGDKKKADSWKKAEHVKLLFRKGVIVVLAAKRLQRLGKARKSLFTWVEKAKRRPGISVCIREVQTTQKTRLQDEPMYCKEAEKWLTNTDLLSVVVTSMSELIRLLNNRDLNCSSEGLIIDTARNCFSKLIKKLNAEMEYRTVAFDRHSVYIDSDSLAYRLACGLRKIYGQTPNVGLTSTTPVKECVAALKKQIFGFTARLHTAEVERLSMRRELSDMKQKFSERGKNADKAQKLKEDGQHFEQSASVVPYERFKTAFEEFNKALLREQEAQMLLHEQSQQLMDLNSKMQLLSKEDAEKDQTLSEAIKSLSEAKKELQRKDQYLRQQSAWIGKLEQGKCQLEKSITSAEGALRVAVRDKETLMSYMKSVSASFQKIRDEASMSLATSTQHDAPIQLPKLTPNMFEMEENTGGTEFNICQIMIRNFLDVYHIACTKAAALERKITLHEKRISTLKSELQSACLREDRDLLPEKCGASMAISSTEFSQNRTVPDFLPLEPEPDLSTSHQIYSYMNESFHPITDYSSLTDWTSTHMKALPKI</sequence>
<evidence type="ECO:0000313" key="3">
    <source>
        <dbReference type="EMBL" id="CAI9559590.1"/>
    </source>
</evidence>